<dbReference type="RefSeq" id="WP_067870670.1">
    <property type="nucleotide sequence ID" value="NZ_JAAXOP010000003.1"/>
</dbReference>
<reference evidence="2 3" key="1">
    <citation type="submission" date="2020-04" db="EMBL/GenBank/DDBJ databases">
        <title>MicrobeNet Type strains.</title>
        <authorList>
            <person name="Nicholson A.C."/>
        </authorList>
    </citation>
    <scope>NUCLEOTIDE SEQUENCE [LARGE SCALE GENOMIC DNA]</scope>
    <source>
        <strain evidence="2 3">JCM 12354</strain>
    </source>
</reference>
<evidence type="ECO:0000313" key="2">
    <source>
        <dbReference type="EMBL" id="NKY50075.1"/>
    </source>
</evidence>
<keyword evidence="3" id="KW-1185">Reference proteome</keyword>
<gene>
    <name evidence="2" type="ORF">HGA08_07610</name>
</gene>
<organism evidence="2 3">
    <name type="scientific">Nocardia vermiculata</name>
    <dbReference type="NCBI Taxonomy" id="257274"/>
    <lineage>
        <taxon>Bacteria</taxon>
        <taxon>Bacillati</taxon>
        <taxon>Actinomycetota</taxon>
        <taxon>Actinomycetes</taxon>
        <taxon>Mycobacteriales</taxon>
        <taxon>Nocardiaceae</taxon>
        <taxon>Nocardia</taxon>
    </lineage>
</organism>
<comment type="caution">
    <text evidence="2">The sequence shown here is derived from an EMBL/GenBank/DDBJ whole genome shotgun (WGS) entry which is preliminary data.</text>
</comment>
<dbReference type="Proteomes" id="UP000565711">
    <property type="component" value="Unassembled WGS sequence"/>
</dbReference>
<dbReference type="AlphaFoldDB" id="A0A846XWL3"/>
<name>A0A846XWL3_9NOCA</name>
<dbReference type="InterPro" id="IPR010985">
    <property type="entry name" value="Ribbon_hlx_hlx"/>
</dbReference>
<accession>A0A846XWL3</accession>
<evidence type="ECO:0000313" key="3">
    <source>
        <dbReference type="Proteomes" id="UP000565711"/>
    </source>
</evidence>
<evidence type="ECO:0000256" key="1">
    <source>
        <dbReference type="SAM" id="MobiDB-lite"/>
    </source>
</evidence>
<sequence length="106" mass="11733">MATFKDLYGTPEPDSSDEPFIYHGEELTDERAEELADETLAELRKRNLTPGRKSLSGAGKHSPKIEFRVPARLRAELDARAAAEGVTPSKLARRALEAYLDHPKAS</sequence>
<dbReference type="GO" id="GO:0006355">
    <property type="term" value="P:regulation of DNA-templated transcription"/>
    <property type="evidence" value="ECO:0007669"/>
    <property type="project" value="InterPro"/>
</dbReference>
<dbReference type="EMBL" id="JAAXOP010000003">
    <property type="protein sequence ID" value="NKY50075.1"/>
    <property type="molecule type" value="Genomic_DNA"/>
</dbReference>
<dbReference type="SUPFAM" id="SSF47598">
    <property type="entry name" value="Ribbon-helix-helix"/>
    <property type="match status" value="1"/>
</dbReference>
<protein>
    <submittedName>
        <fullName evidence="2">Ribbon-helix-helix protein, CopG family</fullName>
    </submittedName>
</protein>
<proteinExistence type="predicted"/>
<feature type="region of interest" description="Disordered" evidence="1">
    <location>
        <begin position="1"/>
        <end position="20"/>
    </location>
</feature>